<feature type="region of interest" description="Disordered" evidence="1">
    <location>
        <begin position="43"/>
        <end position="94"/>
    </location>
</feature>
<protein>
    <submittedName>
        <fullName evidence="3">Uncharacterized protein</fullName>
    </submittedName>
</protein>
<accession>A0AAD7W339</accession>
<evidence type="ECO:0000313" key="3">
    <source>
        <dbReference type="EMBL" id="KAJ8377840.1"/>
    </source>
</evidence>
<dbReference type="EMBL" id="JAINUG010000338">
    <property type="protein sequence ID" value="KAJ8377840.1"/>
    <property type="molecule type" value="Genomic_DNA"/>
</dbReference>
<proteinExistence type="predicted"/>
<evidence type="ECO:0000313" key="4">
    <source>
        <dbReference type="Proteomes" id="UP001221898"/>
    </source>
</evidence>
<comment type="caution">
    <text evidence="3">The sequence shown here is derived from an EMBL/GenBank/DDBJ whole genome shotgun (WGS) entry which is preliminary data.</text>
</comment>
<gene>
    <name evidence="3" type="ORF">AAFF_G00250720</name>
</gene>
<reference evidence="3" key="1">
    <citation type="journal article" date="2023" name="Science">
        <title>Genome structures resolve the early diversification of teleost fishes.</title>
        <authorList>
            <person name="Parey E."/>
            <person name="Louis A."/>
            <person name="Montfort J."/>
            <person name="Bouchez O."/>
            <person name="Roques C."/>
            <person name="Iampietro C."/>
            <person name="Lluch J."/>
            <person name="Castinel A."/>
            <person name="Donnadieu C."/>
            <person name="Desvignes T."/>
            <person name="Floi Bucao C."/>
            <person name="Jouanno E."/>
            <person name="Wen M."/>
            <person name="Mejri S."/>
            <person name="Dirks R."/>
            <person name="Jansen H."/>
            <person name="Henkel C."/>
            <person name="Chen W.J."/>
            <person name="Zahm M."/>
            <person name="Cabau C."/>
            <person name="Klopp C."/>
            <person name="Thompson A.W."/>
            <person name="Robinson-Rechavi M."/>
            <person name="Braasch I."/>
            <person name="Lecointre G."/>
            <person name="Bobe J."/>
            <person name="Postlethwait J.H."/>
            <person name="Berthelot C."/>
            <person name="Roest Crollius H."/>
            <person name="Guiguen Y."/>
        </authorList>
    </citation>
    <scope>NUCLEOTIDE SEQUENCE</scope>
    <source>
        <strain evidence="3">NC1722</strain>
    </source>
</reference>
<keyword evidence="2" id="KW-0732">Signal</keyword>
<evidence type="ECO:0000256" key="2">
    <source>
        <dbReference type="SAM" id="SignalP"/>
    </source>
</evidence>
<feature type="signal peptide" evidence="2">
    <location>
        <begin position="1"/>
        <end position="18"/>
    </location>
</feature>
<sequence length="94" mass="10036">MTALSVTSAAFLLLKGAGVRLILLSQGPGHGFEVGWRVPFSAHPQATPPPSGSWRAEEHVFTRQRGTQAPECPRAVVHTPGVGGWKGSREEQLP</sequence>
<name>A0AAD7W339_9TELE</name>
<organism evidence="3 4">
    <name type="scientific">Aldrovandia affinis</name>
    <dbReference type="NCBI Taxonomy" id="143900"/>
    <lineage>
        <taxon>Eukaryota</taxon>
        <taxon>Metazoa</taxon>
        <taxon>Chordata</taxon>
        <taxon>Craniata</taxon>
        <taxon>Vertebrata</taxon>
        <taxon>Euteleostomi</taxon>
        <taxon>Actinopterygii</taxon>
        <taxon>Neopterygii</taxon>
        <taxon>Teleostei</taxon>
        <taxon>Notacanthiformes</taxon>
        <taxon>Halosauridae</taxon>
        <taxon>Aldrovandia</taxon>
    </lineage>
</organism>
<feature type="chain" id="PRO_5042042992" evidence="2">
    <location>
        <begin position="19"/>
        <end position="94"/>
    </location>
</feature>
<dbReference type="Proteomes" id="UP001221898">
    <property type="component" value="Unassembled WGS sequence"/>
</dbReference>
<keyword evidence="4" id="KW-1185">Reference proteome</keyword>
<evidence type="ECO:0000256" key="1">
    <source>
        <dbReference type="SAM" id="MobiDB-lite"/>
    </source>
</evidence>
<dbReference type="AlphaFoldDB" id="A0AAD7W339"/>